<dbReference type="GO" id="GO:0004497">
    <property type="term" value="F:monooxygenase activity"/>
    <property type="evidence" value="ECO:0007669"/>
    <property type="project" value="UniProtKB-KW"/>
</dbReference>
<keyword evidence="5 9" id="KW-0560">Oxidoreductase</keyword>
<feature type="compositionally biased region" description="Basic and acidic residues" evidence="10">
    <location>
        <begin position="511"/>
        <end position="521"/>
    </location>
</feature>
<organism evidence="11 12">
    <name type="scientific">Colletotrichum incanum</name>
    <name type="common">Soybean anthracnose fungus</name>
    <dbReference type="NCBI Taxonomy" id="1573173"/>
    <lineage>
        <taxon>Eukaryota</taxon>
        <taxon>Fungi</taxon>
        <taxon>Dikarya</taxon>
        <taxon>Ascomycota</taxon>
        <taxon>Pezizomycotina</taxon>
        <taxon>Sordariomycetes</taxon>
        <taxon>Hypocreomycetidae</taxon>
        <taxon>Glomerellales</taxon>
        <taxon>Glomerellaceae</taxon>
        <taxon>Colletotrichum</taxon>
        <taxon>Colletotrichum spaethianum species complex</taxon>
    </lineage>
</organism>
<protein>
    <submittedName>
        <fullName evidence="11">Trichothecene c-8 hydroxylase</fullName>
    </submittedName>
</protein>
<evidence type="ECO:0000256" key="4">
    <source>
        <dbReference type="ARBA" id="ARBA00022723"/>
    </source>
</evidence>
<evidence type="ECO:0000256" key="9">
    <source>
        <dbReference type="RuleBase" id="RU000461"/>
    </source>
</evidence>
<dbReference type="PANTHER" id="PTHR46206">
    <property type="entry name" value="CYTOCHROME P450"/>
    <property type="match status" value="1"/>
</dbReference>
<dbReference type="EMBL" id="LFIW01001629">
    <property type="protein sequence ID" value="KZL81489.1"/>
    <property type="molecule type" value="Genomic_DNA"/>
</dbReference>
<dbReference type="PROSITE" id="PS00086">
    <property type="entry name" value="CYTOCHROME_P450"/>
    <property type="match status" value="1"/>
</dbReference>
<comment type="similarity">
    <text evidence="2 9">Belongs to the cytochrome P450 family.</text>
</comment>
<evidence type="ECO:0000256" key="8">
    <source>
        <dbReference type="PIRSR" id="PIRSR602403-1"/>
    </source>
</evidence>
<dbReference type="Pfam" id="PF00067">
    <property type="entry name" value="p450"/>
    <property type="match status" value="1"/>
</dbReference>
<dbReference type="Proteomes" id="UP000076584">
    <property type="component" value="Unassembled WGS sequence"/>
</dbReference>
<evidence type="ECO:0000256" key="3">
    <source>
        <dbReference type="ARBA" id="ARBA00022617"/>
    </source>
</evidence>
<dbReference type="GO" id="GO:0005506">
    <property type="term" value="F:iron ion binding"/>
    <property type="evidence" value="ECO:0007669"/>
    <property type="project" value="InterPro"/>
</dbReference>
<evidence type="ECO:0000313" key="12">
    <source>
        <dbReference type="Proteomes" id="UP000076584"/>
    </source>
</evidence>
<dbReference type="Gene3D" id="1.10.630.10">
    <property type="entry name" value="Cytochrome P450"/>
    <property type="match status" value="1"/>
</dbReference>
<evidence type="ECO:0000256" key="6">
    <source>
        <dbReference type="ARBA" id="ARBA00023004"/>
    </source>
</evidence>
<evidence type="ECO:0000256" key="2">
    <source>
        <dbReference type="ARBA" id="ARBA00010617"/>
    </source>
</evidence>
<reference evidence="11 12" key="1">
    <citation type="submission" date="2015-06" db="EMBL/GenBank/DDBJ databases">
        <title>Survival trade-offs in plant roots during colonization by closely related pathogenic and mutualistic fungi.</title>
        <authorList>
            <person name="Hacquard S."/>
            <person name="Kracher B."/>
            <person name="Hiruma K."/>
            <person name="Weinman A."/>
            <person name="Muench P."/>
            <person name="Garrido Oter R."/>
            <person name="Ver Loren van Themaat E."/>
            <person name="Dallerey J.-F."/>
            <person name="Damm U."/>
            <person name="Henrissat B."/>
            <person name="Lespinet O."/>
            <person name="Thon M."/>
            <person name="Kemen E."/>
            <person name="McHardy A.C."/>
            <person name="Schulze-Lefert P."/>
            <person name="O'Connell R.J."/>
        </authorList>
    </citation>
    <scope>NUCLEOTIDE SEQUENCE [LARGE SCALE GENOMIC DNA]</scope>
    <source>
        <strain evidence="11 12">MAFF 238704</strain>
    </source>
</reference>
<dbReference type="STRING" id="1573173.A0A161XWJ3"/>
<dbReference type="InterPro" id="IPR017972">
    <property type="entry name" value="Cyt_P450_CS"/>
</dbReference>
<dbReference type="AlphaFoldDB" id="A0A161XWJ3"/>
<dbReference type="GO" id="GO:0016705">
    <property type="term" value="F:oxidoreductase activity, acting on paired donors, with incorporation or reduction of molecular oxygen"/>
    <property type="evidence" value="ECO:0007669"/>
    <property type="project" value="InterPro"/>
</dbReference>
<feature type="binding site" description="axial binding residue" evidence="8">
    <location>
        <position position="542"/>
    </location>
    <ligand>
        <name>heme</name>
        <dbReference type="ChEBI" id="CHEBI:30413"/>
    </ligand>
    <ligandPart>
        <name>Fe</name>
        <dbReference type="ChEBI" id="CHEBI:18248"/>
    </ligandPart>
</feature>
<dbReference type="PRINTS" id="PR00465">
    <property type="entry name" value="EP450IV"/>
</dbReference>
<keyword evidence="3 8" id="KW-0349">Heme</keyword>
<comment type="caution">
    <text evidence="11">The sequence shown here is derived from an EMBL/GenBank/DDBJ whole genome shotgun (WGS) entry which is preliminary data.</text>
</comment>
<gene>
    <name evidence="11" type="ORF">CI238_11891</name>
</gene>
<dbReference type="GO" id="GO:0020037">
    <property type="term" value="F:heme binding"/>
    <property type="evidence" value="ECO:0007669"/>
    <property type="project" value="InterPro"/>
</dbReference>
<keyword evidence="12" id="KW-1185">Reference proteome</keyword>
<feature type="region of interest" description="Disordered" evidence="10">
    <location>
        <begin position="493"/>
        <end position="525"/>
    </location>
</feature>
<evidence type="ECO:0000256" key="1">
    <source>
        <dbReference type="ARBA" id="ARBA00001971"/>
    </source>
</evidence>
<keyword evidence="7 9" id="KW-0503">Monooxygenase</keyword>
<dbReference type="PANTHER" id="PTHR46206:SF2">
    <property type="entry name" value="CYTOCHROME P450 MONOOXYGENASE AUSG-RELATED"/>
    <property type="match status" value="1"/>
</dbReference>
<dbReference type="InterPro" id="IPR001128">
    <property type="entry name" value="Cyt_P450"/>
</dbReference>
<accession>A0A161XWJ3</accession>
<keyword evidence="6 8" id="KW-0408">Iron</keyword>
<sequence>MGLFAALSPRHLSNPSTSLPSLDLCGALSTTDCSSTSPSSLTRVYSFVPASPRLIGFPEQKAMAYNFTLSSGHFAGAAVAFLTVWLVLRAFGSPESRFPVLNKKGRFELSGARVRKEYNENSWSMMQQGIKTFDGGPFRISSADRGEIVVLPPRFGPKIRNDRRLSLSSLVAKWNLSHFEEFDIFSLGNSPTQIMQSVFRKDLTQSTGRFMLPLSQECDYAIPRLFPTSTEGWTTVTVLPTAFQLVSRLDLLVYLGRDSARSDAFTNDVCNFVMQARPALIALRAWPSFLHRILRLFLPQCQKFIATRRRVIGMINAANESKGERPTQASDEQSTHFRSWYDRQQRQLGGKYEPATAQLLAFAAISNTSDLLAKVIIDLAEHPELIGPLRNEIMSVIPTMGWRKIAIYKLFLLDSVLKETQRLKPVQVGFMEREVLQNLTITDPETKDPIHFKRGGTIMISPGQMREPSVYRDPENYDGYRFYRLRFDEGEDPYADAQKPGPPDPRLAGDVGDKDATDRRSSHQLTSLSNDHLGFGLGEHACPGRFHVASEVKIALCHLIMKYDWKLVDGKPRSVQFGNAFLSDPAGKVAFRRRKETYPWLEGDGIQATLAAAVATAA</sequence>
<evidence type="ECO:0000256" key="7">
    <source>
        <dbReference type="ARBA" id="ARBA00023033"/>
    </source>
</evidence>
<evidence type="ECO:0000313" key="11">
    <source>
        <dbReference type="EMBL" id="KZL81489.1"/>
    </source>
</evidence>
<evidence type="ECO:0000256" key="5">
    <source>
        <dbReference type="ARBA" id="ARBA00023002"/>
    </source>
</evidence>
<evidence type="ECO:0000256" key="10">
    <source>
        <dbReference type="SAM" id="MobiDB-lite"/>
    </source>
</evidence>
<dbReference type="InterPro" id="IPR036396">
    <property type="entry name" value="Cyt_P450_sf"/>
</dbReference>
<keyword evidence="4 8" id="KW-0479">Metal-binding</keyword>
<comment type="cofactor">
    <cofactor evidence="1 8">
        <name>heme</name>
        <dbReference type="ChEBI" id="CHEBI:30413"/>
    </cofactor>
</comment>
<dbReference type="CDD" id="cd11041">
    <property type="entry name" value="CYP503A1-like"/>
    <property type="match status" value="1"/>
</dbReference>
<dbReference type="InterPro" id="IPR002403">
    <property type="entry name" value="Cyt_P450_E_grp-IV"/>
</dbReference>
<proteinExistence type="inferred from homology"/>
<name>A0A161XWJ3_COLIC</name>
<dbReference type="SUPFAM" id="SSF48264">
    <property type="entry name" value="Cytochrome P450"/>
    <property type="match status" value="1"/>
</dbReference>